<dbReference type="Proteomes" id="UP000233551">
    <property type="component" value="Unassembled WGS sequence"/>
</dbReference>
<protein>
    <submittedName>
        <fullName evidence="1">Uncharacterized protein</fullName>
    </submittedName>
</protein>
<comment type="caution">
    <text evidence="1">The sequence shown here is derived from an EMBL/GenBank/DDBJ whole genome shotgun (WGS) entry which is preliminary data.</text>
</comment>
<organism evidence="1 2">
    <name type="scientific">Punica granatum</name>
    <name type="common">Pomegranate</name>
    <dbReference type="NCBI Taxonomy" id="22663"/>
    <lineage>
        <taxon>Eukaryota</taxon>
        <taxon>Viridiplantae</taxon>
        <taxon>Streptophyta</taxon>
        <taxon>Embryophyta</taxon>
        <taxon>Tracheophyta</taxon>
        <taxon>Spermatophyta</taxon>
        <taxon>Magnoliopsida</taxon>
        <taxon>eudicotyledons</taxon>
        <taxon>Gunneridae</taxon>
        <taxon>Pentapetalae</taxon>
        <taxon>rosids</taxon>
        <taxon>malvids</taxon>
        <taxon>Myrtales</taxon>
        <taxon>Lythraceae</taxon>
        <taxon>Punica</taxon>
    </lineage>
</organism>
<name>A0A2I0JM63_PUNGR</name>
<accession>A0A2I0JM63</accession>
<sequence>MGLAHVFRAHFGETYHLLIYRDFRFRVFARSMTPWAQDFLFPVESPPQQDLRGLFYHHELRSSIREVLERARNKQLSWVPLDAAYASKPLQELFLEFLKSIEVARLQRVEPVDRDACEGRENNKQWSYLLVPRLNSWAEERRSGPGPGVHAPSGVLMSRRLLNARAHLPCQRVCPRCLTTQKERLFGERGSSPMQGDGRLAAVVGSLLTVVCVRRHSLYQPWPLLSVSHRRRQMLGRKVHGLLECQVMSMSSSGAGCLHGMEVGRCSPIPPPMIKSTPVCLVRGREYV</sequence>
<proteinExistence type="predicted"/>
<evidence type="ECO:0000313" key="1">
    <source>
        <dbReference type="EMBL" id="PKI57010.1"/>
    </source>
</evidence>
<evidence type="ECO:0000313" key="2">
    <source>
        <dbReference type="Proteomes" id="UP000233551"/>
    </source>
</evidence>
<dbReference type="EMBL" id="PGOL01001537">
    <property type="protein sequence ID" value="PKI57010.1"/>
    <property type="molecule type" value="Genomic_DNA"/>
</dbReference>
<keyword evidence="2" id="KW-1185">Reference proteome</keyword>
<reference evidence="1 2" key="1">
    <citation type="submission" date="2017-11" db="EMBL/GenBank/DDBJ databases">
        <title>De-novo sequencing of pomegranate (Punica granatum L.) genome.</title>
        <authorList>
            <person name="Akparov Z."/>
            <person name="Amiraslanov A."/>
            <person name="Hajiyeva S."/>
            <person name="Abbasov M."/>
            <person name="Kaur K."/>
            <person name="Hamwieh A."/>
            <person name="Solovyev V."/>
            <person name="Salamov A."/>
            <person name="Braich B."/>
            <person name="Kosarev P."/>
            <person name="Mahmoud A."/>
            <person name="Hajiyev E."/>
            <person name="Babayeva S."/>
            <person name="Izzatullayeva V."/>
            <person name="Mammadov A."/>
            <person name="Mammadov A."/>
            <person name="Sharifova S."/>
            <person name="Ojaghi J."/>
            <person name="Eynullazada K."/>
            <person name="Bayramov B."/>
            <person name="Abdulazimova A."/>
            <person name="Shahmuradov I."/>
        </authorList>
    </citation>
    <scope>NUCLEOTIDE SEQUENCE [LARGE SCALE GENOMIC DNA]</scope>
    <source>
        <strain evidence="2">cv. AG2017</strain>
        <tissue evidence="1">Leaf</tissue>
    </source>
</reference>
<gene>
    <name evidence="1" type="ORF">CRG98_022514</name>
</gene>
<dbReference type="AlphaFoldDB" id="A0A2I0JM63"/>